<accession>A0ABR2S7H5</accession>
<feature type="compositionally biased region" description="Polar residues" evidence="1">
    <location>
        <begin position="252"/>
        <end position="264"/>
    </location>
</feature>
<evidence type="ECO:0000313" key="2">
    <source>
        <dbReference type="EMBL" id="KAK9020902.1"/>
    </source>
</evidence>
<dbReference type="EMBL" id="JBBPBN010000016">
    <property type="protein sequence ID" value="KAK9020902.1"/>
    <property type="molecule type" value="Genomic_DNA"/>
</dbReference>
<feature type="region of interest" description="Disordered" evidence="1">
    <location>
        <begin position="192"/>
        <end position="264"/>
    </location>
</feature>
<organism evidence="2 3">
    <name type="scientific">Hibiscus sabdariffa</name>
    <name type="common">roselle</name>
    <dbReference type="NCBI Taxonomy" id="183260"/>
    <lineage>
        <taxon>Eukaryota</taxon>
        <taxon>Viridiplantae</taxon>
        <taxon>Streptophyta</taxon>
        <taxon>Embryophyta</taxon>
        <taxon>Tracheophyta</taxon>
        <taxon>Spermatophyta</taxon>
        <taxon>Magnoliopsida</taxon>
        <taxon>eudicotyledons</taxon>
        <taxon>Gunneridae</taxon>
        <taxon>Pentapetalae</taxon>
        <taxon>rosids</taxon>
        <taxon>malvids</taxon>
        <taxon>Malvales</taxon>
        <taxon>Malvaceae</taxon>
        <taxon>Malvoideae</taxon>
        <taxon>Hibiscus</taxon>
    </lineage>
</organism>
<dbReference type="Proteomes" id="UP001396334">
    <property type="component" value="Unassembled WGS sequence"/>
</dbReference>
<sequence length="424" mass="48047">MALINMPTDHIKLRKTLSIERKPLMLKDYLRDDLSSCSSSGFKSFPRRQCCTTVRFLLEADLKISKHNYSTATKRLLKRSRSKPGSATVSALQRASEAVLNAVKLLSFPSVKSSSSLQSDSWRRGHLPRKFSRKLFKRSFWRKTDQEDHHGRGEIRRWKLFRGFHEEKNQPSVQNTGISYCTTDTSSTVITTTGRVSTSRSSKSWAESELTANILQSPSSKSGHGDAGSSKTNLPEKGNVSNMVGATGGEDSINSSKEWANDQGKQQFSPVSVLDCPFDEEDDDGSIFEDHLARVEGTKQKLLQKITRFERLAQLEPLELEKRIAIAELEDQDKPESNHQLSKAIIPFPPNSCNLFVREENEKRLQAVEVENPQDWIKAYVKEMEENVNWIKFNVEKEEVGSALQLELFSSLLLDDLLFDLFSL</sequence>
<feature type="compositionally biased region" description="Polar residues" evidence="1">
    <location>
        <begin position="229"/>
        <end position="244"/>
    </location>
</feature>
<protein>
    <recommendedName>
        <fullName evidence="4">DUF4378 domain-containing protein</fullName>
    </recommendedName>
</protein>
<keyword evidence="3" id="KW-1185">Reference proteome</keyword>
<reference evidence="2 3" key="1">
    <citation type="journal article" date="2024" name="G3 (Bethesda)">
        <title>Genome assembly of Hibiscus sabdariffa L. provides insights into metabolisms of medicinal natural products.</title>
        <authorList>
            <person name="Kim T."/>
        </authorList>
    </citation>
    <scope>NUCLEOTIDE SEQUENCE [LARGE SCALE GENOMIC DNA]</scope>
    <source>
        <strain evidence="2">TK-2024</strain>
        <tissue evidence="2">Old leaves</tissue>
    </source>
</reference>
<evidence type="ECO:0000313" key="3">
    <source>
        <dbReference type="Proteomes" id="UP001396334"/>
    </source>
</evidence>
<evidence type="ECO:0008006" key="4">
    <source>
        <dbReference type="Google" id="ProtNLM"/>
    </source>
</evidence>
<evidence type="ECO:0000256" key="1">
    <source>
        <dbReference type="SAM" id="MobiDB-lite"/>
    </source>
</evidence>
<proteinExistence type="predicted"/>
<feature type="compositionally biased region" description="Polar residues" evidence="1">
    <location>
        <begin position="210"/>
        <end position="222"/>
    </location>
</feature>
<gene>
    <name evidence="2" type="ORF">V6N11_010914</name>
</gene>
<comment type="caution">
    <text evidence="2">The sequence shown here is derived from an EMBL/GenBank/DDBJ whole genome shotgun (WGS) entry which is preliminary data.</text>
</comment>
<dbReference type="PANTHER" id="PTHR33623">
    <property type="entry name" value="OS04G0572500 PROTEIN"/>
    <property type="match status" value="1"/>
</dbReference>
<name>A0ABR2S7H5_9ROSI</name>
<feature type="compositionally biased region" description="Low complexity" evidence="1">
    <location>
        <begin position="192"/>
        <end position="204"/>
    </location>
</feature>
<dbReference type="PANTHER" id="PTHR33623:SF4">
    <property type="entry name" value="DUF4378 DOMAIN-CONTAINING PROTEIN"/>
    <property type="match status" value="1"/>
</dbReference>